<accession>A0AAW1V990</accession>
<proteinExistence type="predicted"/>
<keyword evidence="1" id="KW-1133">Transmembrane helix</keyword>
<reference evidence="2 3" key="1">
    <citation type="submission" date="2023-03" db="EMBL/GenBank/DDBJ databases">
        <title>Genome insight into feeding habits of ladybird beetles.</title>
        <authorList>
            <person name="Li H.-S."/>
            <person name="Huang Y.-H."/>
            <person name="Pang H."/>
        </authorList>
    </citation>
    <scope>NUCLEOTIDE SEQUENCE [LARGE SCALE GENOMIC DNA]</scope>
    <source>
        <strain evidence="2">SYSU_2023b</strain>
        <tissue evidence="2">Whole body</tissue>
    </source>
</reference>
<protein>
    <submittedName>
        <fullName evidence="2">Uncharacterized protein</fullName>
    </submittedName>
</protein>
<dbReference type="EMBL" id="JARQZJ010000133">
    <property type="protein sequence ID" value="KAK9892272.1"/>
    <property type="molecule type" value="Genomic_DNA"/>
</dbReference>
<sequence length="118" mass="13294">MAWAKLEAAPDKTKSLWRGDPDLQGGCCWTSLYSFVCGACMERCYKKAKAAPIVQRRGLLRVDSAYRTVSAEAAQVIAGFPLFDLIVAEVCFLFTVRGRLPGNRRKSRKRKLGYWQDT</sequence>
<name>A0AAW1V990_9CUCU</name>
<keyword evidence="1" id="KW-0472">Membrane</keyword>
<comment type="caution">
    <text evidence="2">The sequence shown here is derived from an EMBL/GenBank/DDBJ whole genome shotgun (WGS) entry which is preliminary data.</text>
</comment>
<organism evidence="2 3">
    <name type="scientific">Henosepilachna vigintioctopunctata</name>
    <dbReference type="NCBI Taxonomy" id="420089"/>
    <lineage>
        <taxon>Eukaryota</taxon>
        <taxon>Metazoa</taxon>
        <taxon>Ecdysozoa</taxon>
        <taxon>Arthropoda</taxon>
        <taxon>Hexapoda</taxon>
        <taxon>Insecta</taxon>
        <taxon>Pterygota</taxon>
        <taxon>Neoptera</taxon>
        <taxon>Endopterygota</taxon>
        <taxon>Coleoptera</taxon>
        <taxon>Polyphaga</taxon>
        <taxon>Cucujiformia</taxon>
        <taxon>Coccinelloidea</taxon>
        <taxon>Coccinellidae</taxon>
        <taxon>Epilachninae</taxon>
        <taxon>Epilachnini</taxon>
        <taxon>Henosepilachna</taxon>
    </lineage>
</organism>
<feature type="transmembrane region" description="Helical" evidence="1">
    <location>
        <begin position="73"/>
        <end position="96"/>
    </location>
</feature>
<gene>
    <name evidence="2" type="ORF">WA026_019074</name>
</gene>
<dbReference type="Proteomes" id="UP001431783">
    <property type="component" value="Unassembled WGS sequence"/>
</dbReference>
<evidence type="ECO:0000313" key="3">
    <source>
        <dbReference type="Proteomes" id="UP001431783"/>
    </source>
</evidence>
<evidence type="ECO:0000256" key="1">
    <source>
        <dbReference type="SAM" id="Phobius"/>
    </source>
</evidence>
<evidence type="ECO:0000313" key="2">
    <source>
        <dbReference type="EMBL" id="KAK9892272.1"/>
    </source>
</evidence>
<dbReference type="AlphaFoldDB" id="A0AAW1V990"/>
<keyword evidence="1" id="KW-0812">Transmembrane</keyword>
<keyword evidence="3" id="KW-1185">Reference proteome</keyword>